<dbReference type="AlphaFoldDB" id="A0A371FR50"/>
<dbReference type="SUPFAM" id="SSF53098">
    <property type="entry name" value="Ribonuclease H-like"/>
    <property type="match status" value="1"/>
</dbReference>
<proteinExistence type="predicted"/>
<name>A0A371FR50_MUCPR</name>
<reference evidence="1" key="1">
    <citation type="submission" date="2018-05" db="EMBL/GenBank/DDBJ databases">
        <title>Draft genome of Mucuna pruriens seed.</title>
        <authorList>
            <person name="Nnadi N.E."/>
            <person name="Vos R."/>
            <person name="Hasami M.H."/>
            <person name="Devisetty U.K."/>
            <person name="Aguiy J.C."/>
        </authorList>
    </citation>
    <scope>NUCLEOTIDE SEQUENCE [LARGE SCALE GENOMIC DNA]</scope>
    <source>
        <strain evidence="1">JCA_2017</strain>
    </source>
</reference>
<dbReference type="Proteomes" id="UP000257109">
    <property type="component" value="Unassembled WGS sequence"/>
</dbReference>
<gene>
    <name evidence="1" type="ORF">CR513_38590</name>
</gene>
<dbReference type="OrthoDB" id="695883at2759"/>
<dbReference type="STRING" id="157652.A0A371FR50"/>
<dbReference type="EMBL" id="QJKJ01008095">
    <property type="protein sequence ID" value="RDX80817.1"/>
    <property type="molecule type" value="Genomic_DNA"/>
</dbReference>
<evidence type="ECO:0000313" key="1">
    <source>
        <dbReference type="EMBL" id="RDX80817.1"/>
    </source>
</evidence>
<comment type="caution">
    <text evidence="1">The sequence shown here is derived from an EMBL/GenBank/DDBJ whole genome shotgun (WGS) entry which is preliminary data.</text>
</comment>
<organism evidence="1 2">
    <name type="scientific">Mucuna pruriens</name>
    <name type="common">Velvet bean</name>
    <name type="synonym">Dolichos pruriens</name>
    <dbReference type="NCBI Taxonomy" id="157652"/>
    <lineage>
        <taxon>Eukaryota</taxon>
        <taxon>Viridiplantae</taxon>
        <taxon>Streptophyta</taxon>
        <taxon>Embryophyta</taxon>
        <taxon>Tracheophyta</taxon>
        <taxon>Spermatophyta</taxon>
        <taxon>Magnoliopsida</taxon>
        <taxon>eudicotyledons</taxon>
        <taxon>Gunneridae</taxon>
        <taxon>Pentapetalae</taxon>
        <taxon>rosids</taxon>
        <taxon>fabids</taxon>
        <taxon>Fabales</taxon>
        <taxon>Fabaceae</taxon>
        <taxon>Papilionoideae</taxon>
        <taxon>50 kb inversion clade</taxon>
        <taxon>NPAAA clade</taxon>
        <taxon>indigoferoid/millettioid clade</taxon>
        <taxon>Phaseoleae</taxon>
        <taxon>Mucuna</taxon>
    </lineage>
</organism>
<evidence type="ECO:0000313" key="2">
    <source>
        <dbReference type="Proteomes" id="UP000257109"/>
    </source>
</evidence>
<dbReference type="InterPro" id="IPR012337">
    <property type="entry name" value="RNaseH-like_sf"/>
</dbReference>
<accession>A0A371FR50</accession>
<feature type="non-terminal residue" evidence="1">
    <location>
        <position position="1"/>
    </location>
</feature>
<dbReference type="PANTHER" id="PTHR42648">
    <property type="entry name" value="TRANSPOSASE, PUTATIVE-RELATED"/>
    <property type="match status" value="1"/>
</dbReference>
<protein>
    <submittedName>
        <fullName evidence="1">Mitochondrial protein</fullName>
    </submittedName>
</protein>
<keyword evidence="2" id="KW-1185">Reference proteome</keyword>
<dbReference type="InterPro" id="IPR039537">
    <property type="entry name" value="Retrotran_Ty1/copia-like"/>
</dbReference>
<dbReference type="PANTHER" id="PTHR42648:SF28">
    <property type="entry name" value="TRANSPOSON-ENCODED PROTEIN WITH RIBONUCLEASE H-LIKE AND RETROVIRUS ZINC FINGER-LIKE DOMAINS"/>
    <property type="match status" value="1"/>
</dbReference>
<sequence length="222" mass="25963">MDNLKNLGNFSNLASRQMFGYPPFSLLKIMFSHLFTKEYIESYYCDVCQLSKHHRATFSPSNYKSLVPFDLIHFDVWGQLITLYWGLRVDNGTKFVNLEFSKFLKDNGLTHELTNRNNHASSILFLNLYILTISLYNIKILLQSLIIKTPTSVQEALKDENWVQAMKEEMKAYKDKRVVGCRWIYIVKCKFDGTLDQYKVRLVAKGYTHTYGIDHKGRHLAL</sequence>